<reference evidence="2 3" key="1">
    <citation type="submission" date="2020-08" db="EMBL/GenBank/DDBJ databases">
        <title>Genomic Encyclopedia of Type Strains, Phase IV (KMG-IV): sequencing the most valuable type-strain genomes for metagenomic binning, comparative biology and taxonomic classification.</title>
        <authorList>
            <person name="Goeker M."/>
        </authorList>
    </citation>
    <scope>NUCLEOTIDE SEQUENCE [LARGE SCALE GENOMIC DNA]</scope>
    <source>
        <strain evidence="2 3">DSM 29050</strain>
    </source>
</reference>
<keyword evidence="1" id="KW-0732">Signal</keyword>
<name>A0A840B4D4_9SPHN</name>
<gene>
    <name evidence="2" type="ORF">GGR91_001652</name>
</gene>
<keyword evidence="3" id="KW-1185">Reference proteome</keyword>
<accession>A0A840B4D4</accession>
<dbReference type="EMBL" id="JACIEA010000002">
    <property type="protein sequence ID" value="MBB3943394.1"/>
    <property type="molecule type" value="Genomic_DNA"/>
</dbReference>
<proteinExistence type="predicted"/>
<dbReference type="Proteomes" id="UP000581447">
    <property type="component" value="Unassembled WGS sequence"/>
</dbReference>
<feature type="signal peptide" evidence="1">
    <location>
        <begin position="1"/>
        <end position="21"/>
    </location>
</feature>
<evidence type="ECO:0000256" key="1">
    <source>
        <dbReference type="SAM" id="SignalP"/>
    </source>
</evidence>
<evidence type="ECO:0000313" key="2">
    <source>
        <dbReference type="EMBL" id="MBB3943394.1"/>
    </source>
</evidence>
<sequence>MRKMLLIIPAVALLSGGGAIALSRDKAPEPVRAVGEPKSCVTISQIRSTKVIDSRTIDFRMAGGKTYRNTLPQSCPGLKFEERFSYRTSINQLCSVDIVRVLHDEGGRLYEGAGCGLGKFQEIEKVTAK</sequence>
<comment type="caution">
    <text evidence="2">The sequence shown here is derived from an EMBL/GenBank/DDBJ whole genome shotgun (WGS) entry which is preliminary data.</text>
</comment>
<protein>
    <submittedName>
        <fullName evidence="2">Uncharacterized protein</fullName>
    </submittedName>
</protein>
<dbReference type="AlphaFoldDB" id="A0A840B4D4"/>
<feature type="chain" id="PRO_5032640828" evidence="1">
    <location>
        <begin position="22"/>
        <end position="129"/>
    </location>
</feature>
<organism evidence="2 3">
    <name type="scientific">Sphingorhabdus rigui</name>
    <dbReference type="NCBI Taxonomy" id="1282858"/>
    <lineage>
        <taxon>Bacteria</taxon>
        <taxon>Pseudomonadati</taxon>
        <taxon>Pseudomonadota</taxon>
        <taxon>Alphaproteobacteria</taxon>
        <taxon>Sphingomonadales</taxon>
        <taxon>Sphingomonadaceae</taxon>
        <taxon>Sphingorhabdus</taxon>
    </lineage>
</organism>
<evidence type="ECO:0000313" key="3">
    <source>
        <dbReference type="Proteomes" id="UP000581447"/>
    </source>
</evidence>